<dbReference type="AlphaFoldDB" id="A0A655AWP2"/>
<dbReference type="Proteomes" id="UP000048948">
    <property type="component" value="Unassembled WGS sequence"/>
</dbReference>
<organism evidence="1 2">
    <name type="scientific">Mycobacterium tuberculosis</name>
    <dbReference type="NCBI Taxonomy" id="1773"/>
    <lineage>
        <taxon>Bacteria</taxon>
        <taxon>Bacillati</taxon>
        <taxon>Actinomycetota</taxon>
        <taxon>Actinomycetes</taxon>
        <taxon>Mycobacteriales</taxon>
        <taxon>Mycobacteriaceae</taxon>
        <taxon>Mycobacterium</taxon>
        <taxon>Mycobacterium tuberculosis complex</taxon>
    </lineage>
</organism>
<sequence>MVTEPANRARAASTASRWVSTLPWIIVGSVSVTIGRNPVTGALVCSGTDTAPNRISAMSMVV</sequence>
<dbReference type="EMBL" id="CNGE01002193">
    <property type="protein sequence ID" value="CKU81783.1"/>
    <property type="molecule type" value="Genomic_DNA"/>
</dbReference>
<evidence type="ECO:0000313" key="1">
    <source>
        <dbReference type="EMBL" id="CKU81783.1"/>
    </source>
</evidence>
<gene>
    <name evidence="1" type="ORF">ERS027646_04961</name>
</gene>
<accession>A0A655AWP2</accession>
<name>A0A655AWP2_MYCTX</name>
<proteinExistence type="predicted"/>
<reference evidence="1 2" key="1">
    <citation type="submission" date="2015-03" db="EMBL/GenBank/DDBJ databases">
        <authorList>
            <consortium name="Pathogen Informatics"/>
        </authorList>
    </citation>
    <scope>NUCLEOTIDE SEQUENCE [LARGE SCALE GENOMIC DNA]</scope>
    <source>
        <strain evidence="1 2">Bir 172</strain>
    </source>
</reference>
<protein>
    <submittedName>
        <fullName evidence="1">Uncharacterized protein</fullName>
    </submittedName>
</protein>
<evidence type="ECO:0000313" key="2">
    <source>
        <dbReference type="Proteomes" id="UP000048948"/>
    </source>
</evidence>